<evidence type="ECO:0000313" key="7">
    <source>
        <dbReference type="Proteomes" id="UP001229955"/>
    </source>
</evidence>
<dbReference type="RefSeq" id="WP_367885468.1">
    <property type="nucleotide sequence ID" value="NZ_CP130612.1"/>
</dbReference>
<dbReference type="InterPro" id="IPR036249">
    <property type="entry name" value="Thioredoxin-like_sf"/>
</dbReference>
<protein>
    <submittedName>
        <fullName evidence="5">Redoxin domain-containing protein</fullName>
    </submittedName>
</protein>
<evidence type="ECO:0000256" key="3">
    <source>
        <dbReference type="PIRSR" id="PIRSR000239-1"/>
    </source>
</evidence>
<evidence type="ECO:0000313" key="6">
    <source>
        <dbReference type="EMBL" id="WKW15496.1"/>
    </source>
</evidence>
<evidence type="ECO:0000256" key="2">
    <source>
        <dbReference type="ARBA" id="ARBA00023284"/>
    </source>
</evidence>
<dbReference type="Pfam" id="PF00578">
    <property type="entry name" value="AhpC-TSA"/>
    <property type="match status" value="1"/>
</dbReference>
<dbReference type="PIRSF" id="PIRSF000239">
    <property type="entry name" value="AHPC"/>
    <property type="match status" value="1"/>
</dbReference>
<keyword evidence="2" id="KW-0676">Redox-active center</keyword>
<dbReference type="PANTHER" id="PTHR43110:SF1">
    <property type="entry name" value="THIOL PEROXIDASE"/>
    <property type="match status" value="1"/>
</dbReference>
<proteinExistence type="predicted"/>
<dbReference type="SUPFAM" id="SSF52833">
    <property type="entry name" value="Thioredoxin-like"/>
    <property type="match status" value="1"/>
</dbReference>
<dbReference type="KEGG" id="pspc:Strain318_001884"/>
<accession>A0AA49K0M2</accession>
<dbReference type="InterPro" id="IPR024706">
    <property type="entry name" value="Peroxiredoxin_AhpC-typ"/>
</dbReference>
<dbReference type="EMBL" id="CP130612">
    <property type="protein sequence ID" value="WKW12589.1"/>
    <property type="molecule type" value="Genomic_DNA"/>
</dbReference>
<dbReference type="InterPro" id="IPR013766">
    <property type="entry name" value="Thioredoxin_domain"/>
</dbReference>
<gene>
    <name evidence="5" type="ORF">Strain138_001885</name>
    <name evidence="6" type="ORF">Strain318_001884</name>
</gene>
<dbReference type="InterPro" id="IPR050455">
    <property type="entry name" value="Tpx_Peroxidase_subfamily"/>
</dbReference>
<dbReference type="AlphaFoldDB" id="A0AA49JVC2"/>
<feature type="active site" description="Cysteine sulfenic acid (-SOH) intermediate; for peroxidase activity" evidence="3">
    <location>
        <position position="49"/>
    </location>
</feature>
<organism evidence="5">
    <name type="scientific">Pseudogemmatithrix spongiicola</name>
    <dbReference type="NCBI Taxonomy" id="3062599"/>
    <lineage>
        <taxon>Bacteria</taxon>
        <taxon>Pseudomonadati</taxon>
        <taxon>Gemmatimonadota</taxon>
        <taxon>Gemmatimonadia</taxon>
        <taxon>Gemmatimonadales</taxon>
        <taxon>Gemmatimonadaceae</taxon>
        <taxon>Pseudogemmatithrix</taxon>
    </lineage>
</organism>
<dbReference type="PROSITE" id="PS51352">
    <property type="entry name" value="THIOREDOXIN_2"/>
    <property type="match status" value="1"/>
</dbReference>
<evidence type="ECO:0000259" key="4">
    <source>
        <dbReference type="PROSITE" id="PS51352"/>
    </source>
</evidence>
<dbReference type="InterPro" id="IPR000866">
    <property type="entry name" value="AhpC/TSA"/>
</dbReference>
<dbReference type="EMBL" id="CP130613">
    <property type="protein sequence ID" value="WKW15496.1"/>
    <property type="molecule type" value="Genomic_DNA"/>
</dbReference>
<dbReference type="Gene3D" id="3.40.30.10">
    <property type="entry name" value="Glutaredoxin"/>
    <property type="match status" value="1"/>
</dbReference>
<evidence type="ECO:0000256" key="1">
    <source>
        <dbReference type="ARBA" id="ARBA00023002"/>
    </source>
</evidence>
<keyword evidence="1" id="KW-0560">Oxidoreductase</keyword>
<keyword evidence="7" id="KW-1185">Reference proteome</keyword>
<reference evidence="5" key="1">
    <citation type="submission" date="2023-07" db="EMBL/GenBank/DDBJ databases">
        <authorList>
            <person name="Haufschild T."/>
            <person name="Kallscheuer N."/>
            <person name="Hammer J."/>
            <person name="Kohn T."/>
            <person name="Kabuu M."/>
            <person name="Jogler M."/>
            <person name="Wohfarth N."/>
            <person name="Heuer A."/>
            <person name="Rohde M."/>
            <person name="van Teeseling M.C.F."/>
            <person name="Jogler C."/>
        </authorList>
    </citation>
    <scope>NUCLEOTIDE SEQUENCE</scope>
    <source>
        <strain evidence="5">Strain 138</strain>
        <strain evidence="6">Strain 318</strain>
    </source>
</reference>
<name>A0AA49JVC2_9BACT</name>
<accession>A0AA49JVC2</accession>
<dbReference type="GO" id="GO:0016209">
    <property type="term" value="F:antioxidant activity"/>
    <property type="evidence" value="ECO:0007669"/>
    <property type="project" value="InterPro"/>
</dbReference>
<dbReference type="GO" id="GO:0016491">
    <property type="term" value="F:oxidoreductase activity"/>
    <property type="evidence" value="ECO:0007669"/>
    <property type="project" value="UniProtKB-KW"/>
</dbReference>
<dbReference type="PANTHER" id="PTHR43110">
    <property type="entry name" value="THIOL PEROXIDASE"/>
    <property type="match status" value="1"/>
</dbReference>
<dbReference type="Proteomes" id="UP001229955">
    <property type="component" value="Chromosome"/>
</dbReference>
<evidence type="ECO:0000313" key="5">
    <source>
        <dbReference type="EMBL" id="WKW12589.1"/>
    </source>
</evidence>
<sequence>MTLTVPAVGSPAPDFSLHSTNGEVVTLAQFKGKANVLLAFFPLAFTSTCTAEMCAFTEDYSSFADQGVVVLPVSVDAVPSLKAFKTQYNMGVELLSDFKREASRAYGTLMESTFFSNRAYFLVDKAGVLRWSYVEETPGTKRENSEILAEIAKL</sequence>
<feature type="domain" description="Thioredoxin" evidence="4">
    <location>
        <begin position="6"/>
        <end position="154"/>
    </location>
</feature>